<dbReference type="Pfam" id="PF00953">
    <property type="entry name" value="Glycos_transf_4"/>
    <property type="match status" value="1"/>
</dbReference>
<protein>
    <recommendedName>
        <fullName evidence="10">UDP-N-acetylmuramyl pentapeptide phosphotransferase/UDP-N-acetylglucosamine-1-phosphate transferase</fullName>
    </recommendedName>
</protein>
<feature type="transmembrane region" description="Helical" evidence="7">
    <location>
        <begin position="256"/>
        <end position="275"/>
    </location>
</feature>
<sequence>MLLIMLGLLLLELPFAAVLAISGGLVALLGLADDIRGLSARVRFLGQVIIALAFIVWLLLALEPLHRIDILFCLLVFPLGVIWLTGVTSAYNFMDGIDGLAASQAVIMGVGIAALAHLTDESSWILAGAWIAVSVLGFLVFNWARASVFMGDVGSTFLGWLFAALSIVLPVITEISWASLPLLLMLFLVDAGHTVVLRLVRGENVTTAHRQHIYQHMVDRLGSHAGVSVLYVLVTLIGLLPLSLLATQRPDLELELALAGLGSVFLLAVLVRYRLKALGYRAQRARMLARK</sequence>
<evidence type="ECO:0000256" key="6">
    <source>
        <dbReference type="ARBA" id="ARBA00023136"/>
    </source>
</evidence>
<feature type="transmembrane region" description="Helical" evidence="7">
    <location>
        <begin position="99"/>
        <end position="118"/>
    </location>
</feature>
<evidence type="ECO:0000256" key="1">
    <source>
        <dbReference type="ARBA" id="ARBA00004651"/>
    </source>
</evidence>
<keyword evidence="6 7" id="KW-0472">Membrane</keyword>
<feature type="transmembrane region" description="Helical" evidence="7">
    <location>
        <begin position="68"/>
        <end position="87"/>
    </location>
</feature>
<dbReference type="EMBL" id="BAABBO010000007">
    <property type="protein sequence ID" value="GAA3954819.1"/>
    <property type="molecule type" value="Genomic_DNA"/>
</dbReference>
<proteinExistence type="predicted"/>
<feature type="transmembrane region" description="Helical" evidence="7">
    <location>
        <begin position="6"/>
        <end position="32"/>
    </location>
</feature>
<feature type="transmembrane region" description="Helical" evidence="7">
    <location>
        <begin position="221"/>
        <end position="244"/>
    </location>
</feature>
<feature type="transmembrane region" description="Helical" evidence="7">
    <location>
        <begin position="178"/>
        <end position="200"/>
    </location>
</feature>
<dbReference type="InterPro" id="IPR000715">
    <property type="entry name" value="Glycosyl_transferase_4"/>
</dbReference>
<keyword evidence="3" id="KW-0808">Transferase</keyword>
<organism evidence="8 9">
    <name type="scientific">Allohahella marinimesophila</name>
    <dbReference type="NCBI Taxonomy" id="1054972"/>
    <lineage>
        <taxon>Bacteria</taxon>
        <taxon>Pseudomonadati</taxon>
        <taxon>Pseudomonadota</taxon>
        <taxon>Gammaproteobacteria</taxon>
        <taxon>Oceanospirillales</taxon>
        <taxon>Hahellaceae</taxon>
        <taxon>Allohahella</taxon>
    </lineage>
</organism>
<keyword evidence="5 7" id="KW-1133">Transmembrane helix</keyword>
<comment type="caution">
    <text evidence="8">The sequence shown here is derived from an EMBL/GenBank/DDBJ whole genome shotgun (WGS) entry which is preliminary data.</text>
</comment>
<evidence type="ECO:0008006" key="10">
    <source>
        <dbReference type="Google" id="ProtNLM"/>
    </source>
</evidence>
<evidence type="ECO:0000256" key="4">
    <source>
        <dbReference type="ARBA" id="ARBA00022692"/>
    </source>
</evidence>
<reference evidence="9" key="1">
    <citation type="journal article" date="2019" name="Int. J. Syst. Evol. Microbiol.">
        <title>The Global Catalogue of Microorganisms (GCM) 10K type strain sequencing project: providing services to taxonomists for standard genome sequencing and annotation.</title>
        <authorList>
            <consortium name="The Broad Institute Genomics Platform"/>
            <consortium name="The Broad Institute Genome Sequencing Center for Infectious Disease"/>
            <person name="Wu L."/>
            <person name="Ma J."/>
        </authorList>
    </citation>
    <scope>NUCLEOTIDE SEQUENCE [LARGE SCALE GENOMIC DNA]</scope>
    <source>
        <strain evidence="9">JCM 17555</strain>
    </source>
</reference>
<evidence type="ECO:0000256" key="3">
    <source>
        <dbReference type="ARBA" id="ARBA00022679"/>
    </source>
</evidence>
<accession>A0ABP7NXY2</accession>
<evidence type="ECO:0000313" key="8">
    <source>
        <dbReference type="EMBL" id="GAA3954819.1"/>
    </source>
</evidence>
<name>A0ABP7NXY2_9GAMM</name>
<keyword evidence="4 7" id="KW-0812">Transmembrane</keyword>
<evidence type="ECO:0000313" key="9">
    <source>
        <dbReference type="Proteomes" id="UP001501337"/>
    </source>
</evidence>
<feature type="transmembrane region" description="Helical" evidence="7">
    <location>
        <begin position="153"/>
        <end position="172"/>
    </location>
</feature>
<evidence type="ECO:0000256" key="7">
    <source>
        <dbReference type="SAM" id="Phobius"/>
    </source>
</evidence>
<feature type="transmembrane region" description="Helical" evidence="7">
    <location>
        <begin position="44"/>
        <end position="62"/>
    </location>
</feature>
<keyword evidence="9" id="KW-1185">Reference proteome</keyword>
<feature type="transmembrane region" description="Helical" evidence="7">
    <location>
        <begin position="124"/>
        <end position="141"/>
    </location>
</feature>
<evidence type="ECO:0000256" key="2">
    <source>
        <dbReference type="ARBA" id="ARBA00022475"/>
    </source>
</evidence>
<keyword evidence="2" id="KW-1003">Cell membrane</keyword>
<dbReference type="PANTHER" id="PTHR22926">
    <property type="entry name" value="PHOSPHO-N-ACETYLMURAMOYL-PENTAPEPTIDE-TRANSFERASE"/>
    <property type="match status" value="1"/>
</dbReference>
<gene>
    <name evidence="8" type="ORF">GCM10022278_11800</name>
</gene>
<dbReference type="Proteomes" id="UP001501337">
    <property type="component" value="Unassembled WGS sequence"/>
</dbReference>
<comment type="subcellular location">
    <subcellularLocation>
        <location evidence="1">Cell membrane</location>
        <topology evidence="1">Multi-pass membrane protein</topology>
    </subcellularLocation>
</comment>
<dbReference type="PANTHER" id="PTHR22926:SF3">
    <property type="entry name" value="UNDECAPRENYL-PHOSPHATE ALPHA-N-ACETYLGLUCOSAMINYL 1-PHOSPHATE TRANSFERASE"/>
    <property type="match status" value="1"/>
</dbReference>
<evidence type="ECO:0000256" key="5">
    <source>
        <dbReference type="ARBA" id="ARBA00022989"/>
    </source>
</evidence>